<dbReference type="InterPro" id="IPR009006">
    <property type="entry name" value="Ala_racemase/Decarboxylase_C"/>
</dbReference>
<feature type="binding site" evidence="12">
    <location>
        <position position="360"/>
    </location>
    <ligand>
        <name>substrate</name>
    </ligand>
</feature>
<dbReference type="PANTHER" id="PTHR43727:SF2">
    <property type="entry name" value="GROUP IV DECARBOXYLASE"/>
    <property type="match status" value="1"/>
</dbReference>
<keyword evidence="3 12" id="KW-0210">Decarboxylase</keyword>
<evidence type="ECO:0000256" key="12">
    <source>
        <dbReference type="HAMAP-Rule" id="MF_02120"/>
    </source>
</evidence>
<dbReference type="UniPathway" id="UPA00034">
    <property type="reaction ID" value="UER00027"/>
</dbReference>
<dbReference type="OrthoDB" id="9802241at2"/>
<dbReference type="PATRIC" id="fig|1121328.3.peg.1206"/>
<evidence type="ECO:0000256" key="13">
    <source>
        <dbReference type="PIRSR" id="PIRSR600183-50"/>
    </source>
</evidence>
<dbReference type="InterPro" id="IPR029066">
    <property type="entry name" value="PLP-binding_barrel"/>
</dbReference>
<dbReference type="NCBIfam" id="TIGR01048">
    <property type="entry name" value="lysA"/>
    <property type="match status" value="1"/>
</dbReference>
<evidence type="ECO:0000313" key="17">
    <source>
        <dbReference type="EMBL" id="KXZ40122.1"/>
    </source>
</evidence>
<feature type="binding site" evidence="12">
    <location>
        <position position="332"/>
    </location>
    <ligand>
        <name>substrate</name>
    </ligand>
</feature>
<dbReference type="SUPFAM" id="SSF50621">
    <property type="entry name" value="Alanine racemase C-terminal domain-like"/>
    <property type="match status" value="1"/>
</dbReference>
<dbReference type="InterPro" id="IPR022657">
    <property type="entry name" value="De-COase2_CS"/>
</dbReference>
<feature type="binding site" evidence="12">
    <location>
        <begin position="288"/>
        <end position="291"/>
    </location>
    <ligand>
        <name>pyridoxal 5'-phosphate</name>
        <dbReference type="ChEBI" id="CHEBI:597326"/>
    </ligand>
</feature>
<feature type="active site" description="Proton donor" evidence="13">
    <location>
        <position position="359"/>
    </location>
</feature>
<sequence>MRLFGDYNIKNNQLYLGKYKISDLGDIYETPLYIYDENLIRENIRKCKDHFGENGKNIVAYAGKAFLVPYMCKILKEEKVSLDVVSGGELYIAYTSGFPMENVLFHGNNKSEQEISMGIDLGVGRFVVDNFRELQLIEKIAMQKNKKVKVLLRVTPGIEVNTHKYIKTGSVDTKFGFSMIENEYIKAVEKSIKSQNIDLVGIHCHIGSQIFDPKAYEYLSYTMMDIAKTILEQFGYQIKELDLGGGFGVYYNENDKSKEIQEYTSVILQSIKKRANELNMTVPTLIIEPGRFIVANSGITVYKVGAIKKIPNVRKYVAVDGGMPDNIRPALYDAKYEFVVANKVYGHKVENVTIAGKCCESGDILIKDVYLPILEEGDTIAVLSTGAYGYSMASNYNMALKPAVIFVNNDDIKLVCKRQTFNDLLTSYVI</sequence>
<dbReference type="RefSeq" id="WP_066070455.1">
    <property type="nucleotide sequence ID" value="NZ_FRBG01000009.1"/>
</dbReference>
<dbReference type="PRINTS" id="PR01179">
    <property type="entry name" value="ODADCRBXLASE"/>
</dbReference>
<dbReference type="InterPro" id="IPR000183">
    <property type="entry name" value="Orn/DAP/Arg_de-COase"/>
</dbReference>
<comment type="subunit">
    <text evidence="12">Homodimer.</text>
</comment>
<dbReference type="AlphaFoldDB" id="A0A150FRA3"/>
<dbReference type="EMBL" id="FRBG01000009">
    <property type="protein sequence ID" value="SHL02594.1"/>
    <property type="molecule type" value="Genomic_DNA"/>
</dbReference>
<dbReference type="Gene3D" id="2.40.37.10">
    <property type="entry name" value="Lyase, Ornithine Decarboxylase, Chain A, domain 1"/>
    <property type="match status" value="1"/>
</dbReference>
<evidence type="ECO:0000256" key="11">
    <source>
        <dbReference type="ARBA" id="ARBA00074972"/>
    </source>
</evidence>
<evidence type="ECO:0000256" key="5">
    <source>
        <dbReference type="ARBA" id="ARBA00023154"/>
    </source>
</evidence>
<protein>
    <recommendedName>
        <fullName evidence="11 12">Diaminopimelate decarboxylase</fullName>
        <shortName evidence="12">DAP decarboxylase</shortName>
        <shortName evidence="12">DAPDC</shortName>
        <ecNumber evidence="10 12">4.1.1.20</ecNumber>
    </recommendedName>
</protein>
<evidence type="ECO:0000256" key="10">
    <source>
        <dbReference type="ARBA" id="ARBA00066427"/>
    </source>
</evidence>
<dbReference type="Pfam" id="PF00278">
    <property type="entry name" value="Orn_DAP_Arg_deC"/>
    <property type="match status" value="1"/>
</dbReference>
<keyword evidence="6 12" id="KW-0456">Lyase</keyword>
<dbReference type="HAMAP" id="MF_02120">
    <property type="entry name" value="LysA"/>
    <property type="match status" value="1"/>
</dbReference>
<dbReference type="PRINTS" id="PR01181">
    <property type="entry name" value="DAPDCRBXLASE"/>
</dbReference>
<gene>
    <name evidence="12" type="primary">lysA</name>
    <name evidence="17" type="ORF">JWYL7_1197</name>
    <name evidence="18" type="ORF">SAMN05661008_01328</name>
</gene>
<dbReference type="EMBL" id="LSFY01000001">
    <property type="protein sequence ID" value="KXZ40122.1"/>
    <property type="molecule type" value="Genomic_DNA"/>
</dbReference>
<dbReference type="PROSITE" id="PS00879">
    <property type="entry name" value="ODR_DC_2_2"/>
    <property type="match status" value="1"/>
</dbReference>
<dbReference type="Proteomes" id="UP000323392">
    <property type="component" value="Unassembled WGS sequence"/>
</dbReference>
<evidence type="ECO:0000313" key="18">
    <source>
        <dbReference type="EMBL" id="SHL02594.1"/>
    </source>
</evidence>
<proteinExistence type="inferred from homology"/>
<dbReference type="FunFam" id="2.40.37.10:FF:000003">
    <property type="entry name" value="Diaminopimelate decarboxylase"/>
    <property type="match status" value="1"/>
</dbReference>
<feature type="domain" description="Orn/DAP/Arg decarboxylase 2 C-terminal" evidence="15">
    <location>
        <begin position="33"/>
        <end position="386"/>
    </location>
</feature>
<comment type="caution">
    <text evidence="17">The sequence shown here is derived from an EMBL/GenBank/DDBJ whole genome shotgun (WGS) entry which is preliminary data.</text>
</comment>
<keyword evidence="4 12" id="KW-0663">Pyridoxal phosphate</keyword>
<feature type="binding site" evidence="12">
    <location>
        <position position="328"/>
    </location>
    <ligand>
        <name>substrate</name>
    </ligand>
</feature>
<organism evidence="17 19">
    <name type="scientific">Alkalithermobacter thermoalcaliphilus JW-YL-7 = DSM 7308</name>
    <dbReference type="NCBI Taxonomy" id="1121328"/>
    <lineage>
        <taxon>Bacteria</taxon>
        <taxon>Bacillati</taxon>
        <taxon>Bacillota</taxon>
        <taxon>Clostridia</taxon>
        <taxon>Peptostreptococcales</taxon>
        <taxon>Tepidibacteraceae</taxon>
        <taxon>Alkalithermobacter</taxon>
    </lineage>
</organism>
<comment type="function">
    <text evidence="12">Specifically catalyzes the decarboxylation of meso-diaminopimelate (meso-DAP) to L-lysine.</text>
</comment>
<dbReference type="Gene3D" id="3.20.20.10">
    <property type="entry name" value="Alanine racemase"/>
    <property type="match status" value="1"/>
</dbReference>
<feature type="binding site" evidence="12">
    <location>
        <position position="246"/>
    </location>
    <ligand>
        <name>pyridoxal 5'-phosphate</name>
        <dbReference type="ChEBI" id="CHEBI:597326"/>
    </ligand>
</feature>
<comment type="cofactor">
    <cofactor evidence="1 12 13 14">
        <name>pyridoxal 5'-phosphate</name>
        <dbReference type="ChEBI" id="CHEBI:597326"/>
    </cofactor>
</comment>
<evidence type="ECO:0000313" key="20">
    <source>
        <dbReference type="Proteomes" id="UP000323392"/>
    </source>
</evidence>
<evidence type="ECO:0000256" key="2">
    <source>
        <dbReference type="ARBA" id="ARBA00022605"/>
    </source>
</evidence>
<reference evidence="17 19" key="1">
    <citation type="submission" date="2016-02" db="EMBL/GenBank/DDBJ databases">
        <title>Draft genome sequence for Clostridium paradoxum JW-YL-7.</title>
        <authorList>
            <person name="Utturkar S.M."/>
            <person name="Lancaster A."/>
            <person name="Poole F.L."/>
            <person name="Adams M.W."/>
            <person name="Brown S.D."/>
        </authorList>
    </citation>
    <scope>NUCLEOTIDE SEQUENCE [LARGE SCALE GENOMIC DNA]</scope>
    <source>
        <strain evidence="17 19">JW-YL-7</strain>
    </source>
</reference>
<dbReference type="InterPro" id="IPR002986">
    <property type="entry name" value="DAP_deCOOHase_LysA"/>
</dbReference>
<keyword evidence="5 12" id="KW-0457">Lysine biosynthesis</keyword>
<comment type="similarity">
    <text evidence="9 12">Belongs to the Orn/Lys/Arg decarboxylase class-II family. LysA subfamily.</text>
</comment>
<dbReference type="EC" id="4.1.1.20" evidence="10 12"/>
<dbReference type="PANTHER" id="PTHR43727">
    <property type="entry name" value="DIAMINOPIMELATE DECARBOXYLASE"/>
    <property type="match status" value="1"/>
</dbReference>
<dbReference type="STRING" id="1121328.JWYL7_1197"/>
<name>A0A150FRA3_CLOPD</name>
<dbReference type="GO" id="GO:0009089">
    <property type="term" value="P:lysine biosynthetic process via diaminopimelate"/>
    <property type="evidence" value="ECO:0007669"/>
    <property type="project" value="UniProtKB-UniRule"/>
</dbReference>
<dbReference type="GO" id="GO:0030170">
    <property type="term" value="F:pyridoxal phosphate binding"/>
    <property type="evidence" value="ECO:0007669"/>
    <property type="project" value="UniProtKB-UniRule"/>
</dbReference>
<evidence type="ECO:0000256" key="6">
    <source>
        <dbReference type="ARBA" id="ARBA00023239"/>
    </source>
</evidence>
<evidence type="ECO:0000259" key="16">
    <source>
        <dbReference type="Pfam" id="PF02784"/>
    </source>
</evidence>
<feature type="modified residue" description="N6-(pyridoxal phosphate)lysine" evidence="12 13">
    <location>
        <position position="64"/>
    </location>
</feature>
<evidence type="ECO:0000256" key="8">
    <source>
        <dbReference type="ARBA" id="ARBA00060643"/>
    </source>
</evidence>
<evidence type="ECO:0000256" key="9">
    <source>
        <dbReference type="ARBA" id="ARBA00060983"/>
    </source>
</evidence>
<dbReference type="CDD" id="cd06828">
    <property type="entry name" value="PLPDE_III_DapDC"/>
    <property type="match status" value="1"/>
</dbReference>
<dbReference type="InterPro" id="IPR022644">
    <property type="entry name" value="De-COase2_N"/>
</dbReference>
<evidence type="ECO:0000256" key="3">
    <source>
        <dbReference type="ARBA" id="ARBA00022793"/>
    </source>
</evidence>
<accession>A0A150FRA3</accession>
<comment type="catalytic activity">
    <reaction evidence="7 12 14">
        <text>meso-2,6-diaminopimelate + H(+) = L-lysine + CO2</text>
        <dbReference type="Rhea" id="RHEA:15101"/>
        <dbReference type="ChEBI" id="CHEBI:15378"/>
        <dbReference type="ChEBI" id="CHEBI:16526"/>
        <dbReference type="ChEBI" id="CHEBI:32551"/>
        <dbReference type="ChEBI" id="CHEBI:57791"/>
        <dbReference type="EC" id="4.1.1.20"/>
    </reaction>
</comment>
<evidence type="ECO:0000256" key="1">
    <source>
        <dbReference type="ARBA" id="ARBA00001933"/>
    </source>
</evidence>
<feature type="domain" description="Orn/DAP/Arg decarboxylase 2 N-terminal" evidence="16">
    <location>
        <begin position="40"/>
        <end position="295"/>
    </location>
</feature>
<dbReference type="FunFam" id="3.20.20.10:FF:000003">
    <property type="entry name" value="Diaminopimelate decarboxylase"/>
    <property type="match status" value="1"/>
</dbReference>
<evidence type="ECO:0000256" key="7">
    <source>
        <dbReference type="ARBA" id="ARBA00050464"/>
    </source>
</evidence>
<dbReference type="GO" id="GO:0008836">
    <property type="term" value="F:diaminopimelate decarboxylase activity"/>
    <property type="evidence" value="ECO:0007669"/>
    <property type="project" value="UniProtKB-UniRule"/>
</dbReference>
<feature type="binding site" evidence="12">
    <location>
        <position position="388"/>
    </location>
    <ligand>
        <name>pyridoxal 5'-phosphate</name>
        <dbReference type="ChEBI" id="CHEBI:597326"/>
    </ligand>
</feature>
<keyword evidence="20" id="KW-1185">Reference proteome</keyword>
<evidence type="ECO:0000256" key="14">
    <source>
        <dbReference type="RuleBase" id="RU003738"/>
    </source>
</evidence>
<evidence type="ECO:0000256" key="4">
    <source>
        <dbReference type="ARBA" id="ARBA00022898"/>
    </source>
</evidence>
<feature type="binding site" evidence="12">
    <location>
        <position position="388"/>
    </location>
    <ligand>
        <name>substrate</name>
    </ligand>
</feature>
<evidence type="ECO:0000259" key="15">
    <source>
        <dbReference type="Pfam" id="PF00278"/>
    </source>
</evidence>
<comment type="pathway">
    <text evidence="8 12 14">Amino-acid biosynthesis; L-lysine biosynthesis via DAP pathway; L-lysine from DL-2,6-diaminopimelate: step 1/1.</text>
</comment>
<keyword evidence="2 12" id="KW-0028">Amino-acid biosynthesis</keyword>
<dbReference type="SUPFAM" id="SSF51419">
    <property type="entry name" value="PLP-binding barrel"/>
    <property type="match status" value="1"/>
</dbReference>
<dbReference type="Pfam" id="PF02784">
    <property type="entry name" value="Orn_Arg_deC_N"/>
    <property type="match status" value="1"/>
</dbReference>
<dbReference type="InterPro" id="IPR022643">
    <property type="entry name" value="De-COase2_C"/>
</dbReference>
<evidence type="ECO:0000313" key="19">
    <source>
        <dbReference type="Proteomes" id="UP000092605"/>
    </source>
</evidence>
<dbReference type="Proteomes" id="UP000092605">
    <property type="component" value="Unassembled WGS sequence"/>
</dbReference>
<feature type="binding site" evidence="12">
    <location>
        <position position="291"/>
    </location>
    <ligand>
        <name>substrate</name>
    </ligand>
</feature>
<reference evidence="18 20" key="2">
    <citation type="submission" date="2016-11" db="EMBL/GenBank/DDBJ databases">
        <authorList>
            <person name="Varghese N."/>
            <person name="Submissions S."/>
        </authorList>
    </citation>
    <scope>NUCLEOTIDE SEQUENCE [LARGE SCALE GENOMIC DNA]</scope>
    <source>
        <strain evidence="18 20">DSM 7308</strain>
    </source>
</reference>